<evidence type="ECO:0000256" key="6">
    <source>
        <dbReference type="ARBA" id="ARBA00022741"/>
    </source>
</evidence>
<dbReference type="CDD" id="cd00130">
    <property type="entry name" value="PAS"/>
    <property type="match status" value="1"/>
</dbReference>
<name>A0A971S0T0_9BACT</name>
<dbReference type="PROSITE" id="PS50112">
    <property type="entry name" value="PAS"/>
    <property type="match status" value="1"/>
</dbReference>
<dbReference type="Gene3D" id="3.30.565.10">
    <property type="entry name" value="Histidine kinase-like ATPase, C-terminal domain"/>
    <property type="match status" value="1"/>
</dbReference>
<feature type="domain" description="HAMP" evidence="16">
    <location>
        <begin position="261"/>
        <end position="313"/>
    </location>
</feature>
<proteinExistence type="predicted"/>
<keyword evidence="5" id="KW-0808">Transferase</keyword>
<reference evidence="17" key="1">
    <citation type="journal article" date="2020" name="Biotechnol. Biofuels">
        <title>New insights from the biogas microbiome by comprehensive genome-resolved metagenomics of nearly 1600 species originating from multiple anaerobic digesters.</title>
        <authorList>
            <person name="Campanaro S."/>
            <person name="Treu L."/>
            <person name="Rodriguez-R L.M."/>
            <person name="Kovalovszki A."/>
            <person name="Ziels R.M."/>
            <person name="Maus I."/>
            <person name="Zhu X."/>
            <person name="Kougias P.G."/>
            <person name="Basile A."/>
            <person name="Luo G."/>
            <person name="Schluter A."/>
            <person name="Konstantinidis K.T."/>
            <person name="Angelidaki I."/>
        </authorList>
    </citation>
    <scope>NUCLEOTIDE SEQUENCE</scope>
    <source>
        <strain evidence="17">AS06rmzACSIP_7</strain>
    </source>
</reference>
<dbReference type="InterPro" id="IPR000014">
    <property type="entry name" value="PAS"/>
</dbReference>
<evidence type="ECO:0000256" key="8">
    <source>
        <dbReference type="ARBA" id="ARBA00022840"/>
    </source>
</evidence>
<dbReference type="InterPro" id="IPR001789">
    <property type="entry name" value="Sig_transdc_resp-reg_receiver"/>
</dbReference>
<evidence type="ECO:0000256" key="4">
    <source>
        <dbReference type="ARBA" id="ARBA00022553"/>
    </source>
</evidence>
<sequence length="857" mass="95097">MQISKILPKKFSSRLFVMTFVAGLIPVCIFTFLIDMFGRRFNTEIHKTIQRAYDEEWAHNEVLLRDTLETLIEQKASDVALEIDLTLQSHPYMTLEDLKGDKEFWKIAVQPFGRTGYTSLHETNTGIIRFHKDRQLRNRGPRALSRDYPALWAIIRDGHGGKRTSGYYESSDENGEMKRRYMYIVPLRQVTADNVSLSVAVSAPVEEFTNPIKDAEVVHHKTAEYLTMTTERLLRSSRRLGILSMGLGIVIISFIAFGAGAFFSRAITRLRMATQKVNEGDLYVSVEPSMSGEVETLTEDFNRMVARLAETTVSKKLLEASEQRLMDVNRKLQSEIQTRVLAERALANEKERLAVTLRSIGDGVITTSTKGKIALMNHAAEGLTGWPQGEAVGRFFVDVFQGVDEITGMAVADPVRSIAETGEAMKRESTQILRSRDGFERIIALNGAPIRDNDGTILGVVVVFRDVTEQRKTEEELLKIKKLESVGTLAGGIAHDFNNLLAVILGNISFARTLTNPEDSIHKRLVEAENAVLRGKDLTHRLLVFSKGGDPVRQVVSLKDIIQDSANITVSGSRAKVVFAIAGDLWQAEIDQGQIRQVIHNLVMNAREAMPDGGTVIVRAENTVLSRGGGIPLPEGDYVRITIEDQGVGIPEAELPRIFDPYYTTKEMGNVKGMGLGLAISYSTVHNHGGFITAMSEVGAGTTIAVYLPAYRPEVRREQEVPRKTASTGRCKILYMDDEEALRDIAAQMLSYMGHDVALAGDGAEALKLYIAARESKQPFDLVIMDLTIPGGMGADEAVRRLLEIDPKLKAILTSGYKSHGVIKNFREYGFLGVLVKPYDVKEMEKIIRSVMTADTT</sequence>
<dbReference type="Pfam" id="PF00072">
    <property type="entry name" value="Response_reg"/>
    <property type="match status" value="1"/>
</dbReference>
<evidence type="ECO:0000256" key="7">
    <source>
        <dbReference type="ARBA" id="ARBA00022777"/>
    </source>
</evidence>
<dbReference type="PROSITE" id="PS50109">
    <property type="entry name" value="HIS_KIN"/>
    <property type="match status" value="1"/>
</dbReference>
<dbReference type="CDD" id="cd00082">
    <property type="entry name" value="HisKA"/>
    <property type="match status" value="1"/>
</dbReference>
<dbReference type="Gene3D" id="3.40.50.2300">
    <property type="match status" value="1"/>
</dbReference>
<keyword evidence="9" id="KW-0902">Two-component regulatory system</keyword>
<feature type="domain" description="PAC" evidence="15">
    <location>
        <begin position="426"/>
        <end position="479"/>
    </location>
</feature>
<dbReference type="SMART" id="SM00387">
    <property type="entry name" value="HATPase_c"/>
    <property type="match status" value="1"/>
</dbReference>
<dbReference type="Pfam" id="PF02518">
    <property type="entry name" value="HATPase_c"/>
    <property type="match status" value="1"/>
</dbReference>
<feature type="modified residue" description="4-aspartylphosphate" evidence="10">
    <location>
        <position position="786"/>
    </location>
</feature>
<feature type="domain" description="Response regulatory" evidence="13">
    <location>
        <begin position="732"/>
        <end position="852"/>
    </location>
</feature>
<feature type="domain" description="PAS" evidence="14">
    <location>
        <begin position="349"/>
        <end position="394"/>
    </location>
</feature>
<evidence type="ECO:0000259" key="13">
    <source>
        <dbReference type="PROSITE" id="PS50110"/>
    </source>
</evidence>
<dbReference type="InterPro" id="IPR003594">
    <property type="entry name" value="HATPase_dom"/>
</dbReference>
<dbReference type="CDD" id="cd06225">
    <property type="entry name" value="HAMP"/>
    <property type="match status" value="1"/>
</dbReference>
<dbReference type="Gene3D" id="6.10.340.10">
    <property type="match status" value="1"/>
</dbReference>
<dbReference type="InterPro" id="IPR035965">
    <property type="entry name" value="PAS-like_dom_sf"/>
</dbReference>
<dbReference type="SUPFAM" id="SSF55785">
    <property type="entry name" value="PYP-like sensor domain (PAS domain)"/>
    <property type="match status" value="1"/>
</dbReference>
<feature type="transmembrane region" description="Helical" evidence="11">
    <location>
        <begin position="15"/>
        <end position="37"/>
    </location>
</feature>
<evidence type="ECO:0000256" key="10">
    <source>
        <dbReference type="PROSITE-ProRule" id="PRU00169"/>
    </source>
</evidence>
<comment type="subcellular location">
    <subcellularLocation>
        <location evidence="2">Membrane</location>
    </subcellularLocation>
</comment>
<dbReference type="InterPro" id="IPR003661">
    <property type="entry name" value="HisK_dim/P_dom"/>
</dbReference>
<dbReference type="Gene3D" id="3.30.450.20">
    <property type="entry name" value="PAS domain"/>
    <property type="match status" value="1"/>
</dbReference>
<dbReference type="PANTHER" id="PTHR43065">
    <property type="entry name" value="SENSOR HISTIDINE KINASE"/>
    <property type="match status" value="1"/>
</dbReference>
<dbReference type="InterPro" id="IPR005467">
    <property type="entry name" value="His_kinase_dom"/>
</dbReference>
<dbReference type="SMART" id="SM00388">
    <property type="entry name" value="HisKA"/>
    <property type="match status" value="1"/>
</dbReference>
<dbReference type="GO" id="GO:0000155">
    <property type="term" value="F:phosphorelay sensor kinase activity"/>
    <property type="evidence" value="ECO:0007669"/>
    <property type="project" value="InterPro"/>
</dbReference>
<keyword evidence="7" id="KW-0418">Kinase</keyword>
<evidence type="ECO:0000259" key="15">
    <source>
        <dbReference type="PROSITE" id="PS50113"/>
    </source>
</evidence>
<dbReference type="SMART" id="SM00304">
    <property type="entry name" value="HAMP"/>
    <property type="match status" value="1"/>
</dbReference>
<dbReference type="SUPFAM" id="SSF158472">
    <property type="entry name" value="HAMP domain-like"/>
    <property type="match status" value="1"/>
</dbReference>
<evidence type="ECO:0000259" key="16">
    <source>
        <dbReference type="PROSITE" id="PS50885"/>
    </source>
</evidence>
<evidence type="ECO:0000313" key="18">
    <source>
        <dbReference type="Proteomes" id="UP000777265"/>
    </source>
</evidence>
<dbReference type="PROSITE" id="PS50885">
    <property type="entry name" value="HAMP"/>
    <property type="match status" value="1"/>
</dbReference>
<keyword evidence="11" id="KW-0812">Transmembrane</keyword>
<protein>
    <recommendedName>
        <fullName evidence="3">histidine kinase</fullName>
        <ecNumber evidence="3">2.7.13.3</ecNumber>
    </recommendedName>
</protein>
<organism evidence="17 18">
    <name type="scientific">Syntrophorhabdus aromaticivorans</name>
    <dbReference type="NCBI Taxonomy" id="328301"/>
    <lineage>
        <taxon>Bacteria</taxon>
        <taxon>Pseudomonadati</taxon>
        <taxon>Thermodesulfobacteriota</taxon>
        <taxon>Syntrophorhabdia</taxon>
        <taxon>Syntrophorhabdales</taxon>
        <taxon>Syntrophorhabdaceae</taxon>
        <taxon>Syntrophorhabdus</taxon>
    </lineage>
</organism>
<dbReference type="SMART" id="SM00448">
    <property type="entry name" value="REC"/>
    <property type="match status" value="1"/>
</dbReference>
<dbReference type="SMART" id="SM00091">
    <property type="entry name" value="PAS"/>
    <property type="match status" value="1"/>
</dbReference>
<feature type="transmembrane region" description="Helical" evidence="11">
    <location>
        <begin position="240"/>
        <end position="263"/>
    </location>
</feature>
<dbReference type="SUPFAM" id="SSF47384">
    <property type="entry name" value="Homodimeric domain of signal transducing histidine kinase"/>
    <property type="match status" value="1"/>
</dbReference>
<evidence type="ECO:0000313" key="17">
    <source>
        <dbReference type="EMBL" id="NLW34487.1"/>
    </source>
</evidence>
<keyword evidence="11" id="KW-1133">Transmembrane helix</keyword>
<evidence type="ECO:0000259" key="14">
    <source>
        <dbReference type="PROSITE" id="PS50112"/>
    </source>
</evidence>
<accession>A0A971S0T0</accession>
<dbReference type="InterPro" id="IPR036097">
    <property type="entry name" value="HisK_dim/P_sf"/>
</dbReference>
<dbReference type="SMART" id="SM00086">
    <property type="entry name" value="PAC"/>
    <property type="match status" value="1"/>
</dbReference>
<evidence type="ECO:0000256" key="11">
    <source>
        <dbReference type="SAM" id="Phobius"/>
    </source>
</evidence>
<evidence type="ECO:0000256" key="1">
    <source>
        <dbReference type="ARBA" id="ARBA00000085"/>
    </source>
</evidence>
<dbReference type="Pfam" id="PF00672">
    <property type="entry name" value="HAMP"/>
    <property type="match status" value="1"/>
</dbReference>
<dbReference type="InterPro" id="IPR003660">
    <property type="entry name" value="HAMP_dom"/>
</dbReference>
<dbReference type="InterPro" id="IPR036890">
    <property type="entry name" value="HATPase_C_sf"/>
</dbReference>
<evidence type="ECO:0000256" key="2">
    <source>
        <dbReference type="ARBA" id="ARBA00004370"/>
    </source>
</evidence>
<keyword evidence="4 10" id="KW-0597">Phosphoprotein</keyword>
<evidence type="ECO:0000256" key="9">
    <source>
        <dbReference type="ARBA" id="ARBA00023012"/>
    </source>
</evidence>
<dbReference type="GO" id="GO:0006355">
    <property type="term" value="P:regulation of DNA-templated transcription"/>
    <property type="evidence" value="ECO:0007669"/>
    <property type="project" value="InterPro"/>
</dbReference>
<dbReference type="InterPro" id="IPR001610">
    <property type="entry name" value="PAC"/>
</dbReference>
<dbReference type="NCBIfam" id="TIGR00229">
    <property type="entry name" value="sensory_box"/>
    <property type="match status" value="1"/>
</dbReference>
<feature type="domain" description="Histidine kinase" evidence="12">
    <location>
        <begin position="492"/>
        <end position="712"/>
    </location>
</feature>
<keyword evidence="8" id="KW-0067">ATP-binding</keyword>
<dbReference type="InterPro" id="IPR011006">
    <property type="entry name" value="CheY-like_superfamily"/>
</dbReference>
<evidence type="ECO:0000259" key="12">
    <source>
        <dbReference type="PROSITE" id="PS50109"/>
    </source>
</evidence>
<dbReference type="AlphaFoldDB" id="A0A971S0T0"/>
<dbReference type="SUPFAM" id="SSF52172">
    <property type="entry name" value="CheY-like"/>
    <property type="match status" value="1"/>
</dbReference>
<evidence type="ECO:0000256" key="3">
    <source>
        <dbReference type="ARBA" id="ARBA00012438"/>
    </source>
</evidence>
<dbReference type="InterPro" id="IPR013767">
    <property type="entry name" value="PAS_fold"/>
</dbReference>
<dbReference type="EC" id="2.7.13.3" evidence="3"/>
<dbReference type="EMBL" id="JAAYEE010000057">
    <property type="protein sequence ID" value="NLW34487.1"/>
    <property type="molecule type" value="Genomic_DNA"/>
</dbReference>
<dbReference type="GO" id="GO:0005524">
    <property type="term" value="F:ATP binding"/>
    <property type="evidence" value="ECO:0007669"/>
    <property type="project" value="UniProtKB-KW"/>
</dbReference>
<dbReference type="InterPro" id="IPR004358">
    <property type="entry name" value="Sig_transdc_His_kin-like_C"/>
</dbReference>
<dbReference type="PRINTS" id="PR00344">
    <property type="entry name" value="BCTRLSENSOR"/>
</dbReference>
<gene>
    <name evidence="17" type="ORF">GXY80_03245</name>
</gene>
<dbReference type="Proteomes" id="UP000777265">
    <property type="component" value="Unassembled WGS sequence"/>
</dbReference>
<dbReference type="PANTHER" id="PTHR43065:SF42">
    <property type="entry name" value="TWO-COMPONENT SENSOR PPRA"/>
    <property type="match status" value="1"/>
</dbReference>
<dbReference type="PROSITE" id="PS50113">
    <property type="entry name" value="PAC"/>
    <property type="match status" value="1"/>
</dbReference>
<evidence type="ECO:0000256" key="5">
    <source>
        <dbReference type="ARBA" id="ARBA00022679"/>
    </source>
</evidence>
<comment type="catalytic activity">
    <reaction evidence="1">
        <text>ATP + protein L-histidine = ADP + protein N-phospho-L-histidine.</text>
        <dbReference type="EC" id="2.7.13.3"/>
    </reaction>
</comment>
<dbReference type="InterPro" id="IPR000700">
    <property type="entry name" value="PAS-assoc_C"/>
</dbReference>
<keyword evidence="11" id="KW-0472">Membrane</keyword>
<dbReference type="Gene3D" id="1.10.287.130">
    <property type="match status" value="1"/>
</dbReference>
<keyword evidence="6" id="KW-0547">Nucleotide-binding</keyword>
<reference evidence="17" key="2">
    <citation type="submission" date="2020-01" db="EMBL/GenBank/DDBJ databases">
        <authorList>
            <person name="Campanaro S."/>
        </authorList>
    </citation>
    <scope>NUCLEOTIDE SEQUENCE</scope>
    <source>
        <strain evidence="17">AS06rmzACSIP_7</strain>
    </source>
</reference>
<dbReference type="GO" id="GO:0016020">
    <property type="term" value="C:membrane"/>
    <property type="evidence" value="ECO:0007669"/>
    <property type="project" value="UniProtKB-SubCell"/>
</dbReference>
<dbReference type="PROSITE" id="PS50110">
    <property type="entry name" value="RESPONSE_REGULATORY"/>
    <property type="match status" value="1"/>
</dbReference>
<dbReference type="Pfam" id="PF00989">
    <property type="entry name" value="PAS"/>
    <property type="match status" value="1"/>
</dbReference>
<dbReference type="SUPFAM" id="SSF55874">
    <property type="entry name" value="ATPase domain of HSP90 chaperone/DNA topoisomerase II/histidine kinase"/>
    <property type="match status" value="1"/>
</dbReference>
<comment type="caution">
    <text evidence="17">The sequence shown here is derived from an EMBL/GenBank/DDBJ whole genome shotgun (WGS) entry which is preliminary data.</text>
</comment>